<dbReference type="RefSeq" id="XP_040791786.1">
    <property type="nucleotide sequence ID" value="XM_040928338.1"/>
</dbReference>
<evidence type="ECO:0008006" key="3">
    <source>
        <dbReference type="Google" id="ProtNLM"/>
    </source>
</evidence>
<organism evidence="1 2">
    <name type="scientific">Cucurbitaria berberidis CBS 394.84</name>
    <dbReference type="NCBI Taxonomy" id="1168544"/>
    <lineage>
        <taxon>Eukaryota</taxon>
        <taxon>Fungi</taxon>
        <taxon>Dikarya</taxon>
        <taxon>Ascomycota</taxon>
        <taxon>Pezizomycotina</taxon>
        <taxon>Dothideomycetes</taxon>
        <taxon>Pleosporomycetidae</taxon>
        <taxon>Pleosporales</taxon>
        <taxon>Pleosporineae</taxon>
        <taxon>Cucurbitariaceae</taxon>
        <taxon>Cucurbitaria</taxon>
    </lineage>
</organism>
<dbReference type="SUPFAM" id="SSF53335">
    <property type="entry name" value="S-adenosyl-L-methionine-dependent methyltransferases"/>
    <property type="match status" value="1"/>
</dbReference>
<name>A0A9P4GMN0_9PLEO</name>
<dbReference type="OrthoDB" id="2013972at2759"/>
<dbReference type="Gene3D" id="3.40.50.150">
    <property type="entry name" value="Vaccinia Virus protein VP39"/>
    <property type="match status" value="1"/>
</dbReference>
<keyword evidence="2" id="KW-1185">Reference proteome</keyword>
<evidence type="ECO:0000313" key="1">
    <source>
        <dbReference type="EMBL" id="KAF1849223.1"/>
    </source>
</evidence>
<comment type="caution">
    <text evidence="1">The sequence shown here is derived from an EMBL/GenBank/DDBJ whole genome shotgun (WGS) entry which is preliminary data.</text>
</comment>
<dbReference type="PANTHER" id="PTHR43036:SF2">
    <property type="entry name" value="OS04G0481300 PROTEIN"/>
    <property type="match status" value="1"/>
</dbReference>
<dbReference type="InterPro" id="IPR029063">
    <property type="entry name" value="SAM-dependent_MTases_sf"/>
</dbReference>
<accession>A0A9P4GMN0</accession>
<proteinExistence type="predicted"/>
<dbReference type="GeneID" id="63845591"/>
<gene>
    <name evidence="1" type="ORF">K460DRAFT_279569</name>
</gene>
<protein>
    <recommendedName>
        <fullName evidence="3">S-adenosyl-L-methionine-dependent methyltransferase</fullName>
    </recommendedName>
</protein>
<dbReference type="Proteomes" id="UP000800039">
    <property type="component" value="Unassembled WGS sequence"/>
</dbReference>
<dbReference type="EMBL" id="ML976615">
    <property type="protein sequence ID" value="KAF1849223.1"/>
    <property type="molecule type" value="Genomic_DNA"/>
</dbReference>
<evidence type="ECO:0000313" key="2">
    <source>
        <dbReference type="Proteomes" id="UP000800039"/>
    </source>
</evidence>
<sequence length="264" mass="30012">MASTSSNDTPFPATPYKPKYATWPYNPTDFQRSDETDDDIFYHQARLVTHIDDPAITRLTAYYDTILPRTGKIIDMCTSWKSFYPPSIHEAVQKKDLEVYGVGLNAKEMSLNSVFQDEEHWRVVDLNKAPHDVRDAWEREGKELAFDAVTCVVSIDYLIEPLAVCRNLLDATKEGGRVHLVISNRCFSDKVVGRWMVLSERARLELVGDYLHFAGWSDVEIVDLCARGEDGRRITDDHGTVLVDSPRLPGHLDPLWVVRATKAT</sequence>
<dbReference type="PANTHER" id="PTHR43036">
    <property type="entry name" value="OSJNBB0011N17.9 PROTEIN"/>
    <property type="match status" value="1"/>
</dbReference>
<reference evidence="1" key="1">
    <citation type="submission" date="2020-01" db="EMBL/GenBank/DDBJ databases">
        <authorList>
            <consortium name="DOE Joint Genome Institute"/>
            <person name="Haridas S."/>
            <person name="Albert R."/>
            <person name="Binder M."/>
            <person name="Bloem J."/>
            <person name="Labutti K."/>
            <person name="Salamov A."/>
            <person name="Andreopoulos B."/>
            <person name="Baker S.E."/>
            <person name="Barry K."/>
            <person name="Bills G."/>
            <person name="Bluhm B.H."/>
            <person name="Cannon C."/>
            <person name="Castanera R."/>
            <person name="Culley D.E."/>
            <person name="Daum C."/>
            <person name="Ezra D."/>
            <person name="Gonzalez J.B."/>
            <person name="Henrissat B."/>
            <person name="Kuo A."/>
            <person name="Liang C."/>
            <person name="Lipzen A."/>
            <person name="Lutzoni F."/>
            <person name="Magnuson J."/>
            <person name="Mondo S."/>
            <person name="Nolan M."/>
            <person name="Ohm R."/>
            <person name="Pangilinan J."/>
            <person name="Park H.-J."/>
            <person name="Ramirez L."/>
            <person name="Alfaro M."/>
            <person name="Sun H."/>
            <person name="Tritt A."/>
            <person name="Yoshinaga Y."/>
            <person name="Zwiers L.-H."/>
            <person name="Turgeon B.G."/>
            <person name="Goodwin S.B."/>
            <person name="Spatafora J.W."/>
            <person name="Crous P.W."/>
            <person name="Grigoriev I.V."/>
        </authorList>
    </citation>
    <scope>NUCLEOTIDE SEQUENCE</scope>
    <source>
        <strain evidence="1">CBS 394.84</strain>
    </source>
</reference>
<dbReference type="AlphaFoldDB" id="A0A9P4GMN0"/>